<dbReference type="InterPro" id="IPR005467">
    <property type="entry name" value="His_kinase_dom"/>
</dbReference>
<dbReference type="PRINTS" id="PR00344">
    <property type="entry name" value="BCTRLSENSOR"/>
</dbReference>
<dbReference type="GO" id="GO:0005886">
    <property type="term" value="C:plasma membrane"/>
    <property type="evidence" value="ECO:0007669"/>
    <property type="project" value="UniProtKB-SubCell"/>
</dbReference>
<keyword evidence="7" id="KW-0547">Nucleotide-binding</keyword>
<evidence type="ECO:0000256" key="11">
    <source>
        <dbReference type="ARBA" id="ARBA00023136"/>
    </source>
</evidence>
<evidence type="ECO:0000313" key="14">
    <source>
        <dbReference type="Proteomes" id="UP000198599"/>
    </source>
</evidence>
<dbReference type="PANTHER" id="PTHR45453:SF1">
    <property type="entry name" value="PHOSPHATE REGULON SENSOR PROTEIN PHOR"/>
    <property type="match status" value="1"/>
</dbReference>
<dbReference type="Proteomes" id="UP000198599">
    <property type="component" value="Unassembled WGS sequence"/>
</dbReference>
<evidence type="ECO:0000256" key="8">
    <source>
        <dbReference type="ARBA" id="ARBA00022777"/>
    </source>
</evidence>
<dbReference type="AlphaFoldDB" id="A0A1I4YIN1"/>
<dbReference type="SMART" id="SM00388">
    <property type="entry name" value="HisKA"/>
    <property type="match status" value="1"/>
</dbReference>
<keyword evidence="11" id="KW-0472">Membrane</keyword>
<keyword evidence="10" id="KW-0902">Two-component regulatory system</keyword>
<dbReference type="InterPro" id="IPR050351">
    <property type="entry name" value="BphY/WalK/GraS-like"/>
</dbReference>
<protein>
    <recommendedName>
        <fullName evidence="3">histidine kinase</fullName>
        <ecNumber evidence="3">2.7.13.3</ecNumber>
    </recommendedName>
</protein>
<dbReference type="GO" id="GO:0016036">
    <property type="term" value="P:cellular response to phosphate starvation"/>
    <property type="evidence" value="ECO:0007669"/>
    <property type="project" value="TreeGrafter"/>
</dbReference>
<dbReference type="SMART" id="SM00387">
    <property type="entry name" value="HATPase_c"/>
    <property type="match status" value="1"/>
</dbReference>
<evidence type="ECO:0000256" key="6">
    <source>
        <dbReference type="ARBA" id="ARBA00022679"/>
    </source>
</evidence>
<keyword evidence="6" id="KW-0808">Transferase</keyword>
<dbReference type="PANTHER" id="PTHR45453">
    <property type="entry name" value="PHOSPHATE REGULON SENSOR PROTEIN PHOR"/>
    <property type="match status" value="1"/>
</dbReference>
<dbReference type="Pfam" id="PF00512">
    <property type="entry name" value="HisKA"/>
    <property type="match status" value="1"/>
</dbReference>
<dbReference type="Gene3D" id="3.30.565.10">
    <property type="entry name" value="Histidine kinase-like ATPase, C-terminal domain"/>
    <property type="match status" value="1"/>
</dbReference>
<evidence type="ECO:0000256" key="1">
    <source>
        <dbReference type="ARBA" id="ARBA00000085"/>
    </source>
</evidence>
<dbReference type="CDD" id="cd00082">
    <property type="entry name" value="HisKA"/>
    <property type="match status" value="1"/>
</dbReference>
<dbReference type="FunFam" id="3.30.565.10:FF:000006">
    <property type="entry name" value="Sensor histidine kinase WalK"/>
    <property type="match status" value="1"/>
</dbReference>
<sequence>MTEVPDQGIASVLAALPLAAVLIGPDAHISAVNTLGADLLGRAIEGRHFMTALRQPDVIDAVEASLADRQPRDTQYHSSDAGRDTSFAVSLGFVEIGATSGVLLCFEDLSEKEQASQMRRDFVANVSHELRTPLTALIGFIETLQGPARHDDKAIDRFLGIMQSEAARMERLVRDLLSLSRVESEERVRAKDPVDLGRIIGSVLHTLRPLAKESACEIAFDPPDGVRVPGNSDQLQQVFTNLVENAIKYGGKGNAITITLDPSPPETTLRVPAVVVRVRDRGPGIDPRHIPRLTERFYRVDTHRSRERGGTGLGLAIVKHIVNRHRGRLRIDSTPGQGSAFTVILPRWTHSA</sequence>
<keyword evidence="8 13" id="KW-0418">Kinase</keyword>
<keyword evidence="4" id="KW-1003">Cell membrane</keyword>
<evidence type="ECO:0000256" key="3">
    <source>
        <dbReference type="ARBA" id="ARBA00012438"/>
    </source>
</evidence>
<dbReference type="InterPro" id="IPR004358">
    <property type="entry name" value="Sig_transdc_His_kin-like_C"/>
</dbReference>
<dbReference type="InterPro" id="IPR003594">
    <property type="entry name" value="HATPase_dom"/>
</dbReference>
<dbReference type="FunFam" id="1.10.287.130:FF:000008">
    <property type="entry name" value="Two-component sensor histidine kinase"/>
    <property type="match status" value="1"/>
</dbReference>
<dbReference type="SUPFAM" id="SSF55874">
    <property type="entry name" value="ATPase domain of HSP90 chaperone/DNA topoisomerase II/histidine kinase"/>
    <property type="match status" value="1"/>
</dbReference>
<evidence type="ECO:0000313" key="13">
    <source>
        <dbReference type="EMBL" id="SFN37908.1"/>
    </source>
</evidence>
<evidence type="ECO:0000256" key="2">
    <source>
        <dbReference type="ARBA" id="ARBA00004236"/>
    </source>
</evidence>
<evidence type="ECO:0000256" key="7">
    <source>
        <dbReference type="ARBA" id="ARBA00022741"/>
    </source>
</evidence>
<name>A0A1I4YIN1_9RHOB</name>
<dbReference type="GO" id="GO:0005524">
    <property type="term" value="F:ATP binding"/>
    <property type="evidence" value="ECO:0007669"/>
    <property type="project" value="UniProtKB-KW"/>
</dbReference>
<keyword evidence="14" id="KW-1185">Reference proteome</keyword>
<evidence type="ECO:0000256" key="9">
    <source>
        <dbReference type="ARBA" id="ARBA00022840"/>
    </source>
</evidence>
<dbReference type="Pfam" id="PF02518">
    <property type="entry name" value="HATPase_c"/>
    <property type="match status" value="1"/>
</dbReference>
<dbReference type="InterPro" id="IPR036890">
    <property type="entry name" value="HATPase_C_sf"/>
</dbReference>
<dbReference type="InterPro" id="IPR003661">
    <property type="entry name" value="HisK_dim/P_dom"/>
</dbReference>
<reference evidence="14" key="1">
    <citation type="submission" date="2016-10" db="EMBL/GenBank/DDBJ databases">
        <authorList>
            <person name="Varghese N."/>
            <person name="Submissions S."/>
        </authorList>
    </citation>
    <scope>NUCLEOTIDE SEQUENCE [LARGE SCALE GENOMIC DNA]</scope>
    <source>
        <strain evidence="14">DSM 28463</strain>
    </source>
</reference>
<dbReference type="STRING" id="1005928.SAMN04487859_101264"/>
<keyword evidence="9" id="KW-0067">ATP-binding</keyword>
<dbReference type="Gene3D" id="1.10.287.130">
    <property type="match status" value="1"/>
</dbReference>
<gene>
    <name evidence="13" type="ORF">SAMN04487859_101264</name>
</gene>
<dbReference type="InterPro" id="IPR036097">
    <property type="entry name" value="HisK_dim/P_sf"/>
</dbReference>
<dbReference type="GO" id="GO:0000155">
    <property type="term" value="F:phosphorelay sensor kinase activity"/>
    <property type="evidence" value="ECO:0007669"/>
    <property type="project" value="InterPro"/>
</dbReference>
<dbReference type="PROSITE" id="PS50109">
    <property type="entry name" value="HIS_KIN"/>
    <property type="match status" value="1"/>
</dbReference>
<evidence type="ECO:0000256" key="5">
    <source>
        <dbReference type="ARBA" id="ARBA00022553"/>
    </source>
</evidence>
<comment type="catalytic activity">
    <reaction evidence="1">
        <text>ATP + protein L-histidine = ADP + protein N-phospho-L-histidine.</text>
        <dbReference type="EC" id="2.7.13.3"/>
    </reaction>
</comment>
<dbReference type="EMBL" id="FOVP01000001">
    <property type="protein sequence ID" value="SFN37908.1"/>
    <property type="molecule type" value="Genomic_DNA"/>
</dbReference>
<evidence type="ECO:0000256" key="10">
    <source>
        <dbReference type="ARBA" id="ARBA00023012"/>
    </source>
</evidence>
<accession>A0A1I4YIN1</accession>
<keyword evidence="5" id="KW-0597">Phosphoprotein</keyword>
<dbReference type="SUPFAM" id="SSF47384">
    <property type="entry name" value="Homodimeric domain of signal transducing histidine kinase"/>
    <property type="match status" value="1"/>
</dbReference>
<feature type="domain" description="Histidine kinase" evidence="12">
    <location>
        <begin position="125"/>
        <end position="349"/>
    </location>
</feature>
<dbReference type="GO" id="GO:0004721">
    <property type="term" value="F:phosphoprotein phosphatase activity"/>
    <property type="evidence" value="ECO:0007669"/>
    <property type="project" value="TreeGrafter"/>
</dbReference>
<proteinExistence type="predicted"/>
<comment type="subcellular location">
    <subcellularLocation>
        <location evidence="2">Cell membrane</location>
    </subcellularLocation>
</comment>
<organism evidence="13 14">
    <name type="scientific">Roseovarius lutimaris</name>
    <dbReference type="NCBI Taxonomy" id="1005928"/>
    <lineage>
        <taxon>Bacteria</taxon>
        <taxon>Pseudomonadati</taxon>
        <taxon>Pseudomonadota</taxon>
        <taxon>Alphaproteobacteria</taxon>
        <taxon>Rhodobacterales</taxon>
        <taxon>Roseobacteraceae</taxon>
        <taxon>Roseovarius</taxon>
    </lineage>
</organism>
<evidence type="ECO:0000259" key="12">
    <source>
        <dbReference type="PROSITE" id="PS50109"/>
    </source>
</evidence>
<evidence type="ECO:0000256" key="4">
    <source>
        <dbReference type="ARBA" id="ARBA00022475"/>
    </source>
</evidence>
<dbReference type="EC" id="2.7.13.3" evidence="3"/>